<protein>
    <submittedName>
        <fullName evidence="1">Uncharacterized protein</fullName>
    </submittedName>
</protein>
<proteinExistence type="predicted"/>
<accession>A0A0A8ZKH3</accession>
<dbReference type="EMBL" id="GBRH01260665">
    <property type="protein sequence ID" value="JAD37230.1"/>
    <property type="molecule type" value="Transcribed_RNA"/>
</dbReference>
<name>A0A0A8ZKH3_ARUDO</name>
<reference evidence="1" key="1">
    <citation type="submission" date="2014-09" db="EMBL/GenBank/DDBJ databases">
        <authorList>
            <person name="Magalhaes I.L.F."/>
            <person name="Oliveira U."/>
            <person name="Santos F.R."/>
            <person name="Vidigal T.H.D.A."/>
            <person name="Brescovit A.D."/>
            <person name="Santos A.J."/>
        </authorList>
    </citation>
    <scope>NUCLEOTIDE SEQUENCE</scope>
    <source>
        <tissue evidence="1">Shoot tissue taken approximately 20 cm above the soil surface</tissue>
    </source>
</reference>
<evidence type="ECO:0000313" key="1">
    <source>
        <dbReference type="EMBL" id="JAD37230.1"/>
    </source>
</evidence>
<organism evidence="1">
    <name type="scientific">Arundo donax</name>
    <name type="common">Giant reed</name>
    <name type="synonym">Donax arundinaceus</name>
    <dbReference type="NCBI Taxonomy" id="35708"/>
    <lineage>
        <taxon>Eukaryota</taxon>
        <taxon>Viridiplantae</taxon>
        <taxon>Streptophyta</taxon>
        <taxon>Embryophyta</taxon>
        <taxon>Tracheophyta</taxon>
        <taxon>Spermatophyta</taxon>
        <taxon>Magnoliopsida</taxon>
        <taxon>Liliopsida</taxon>
        <taxon>Poales</taxon>
        <taxon>Poaceae</taxon>
        <taxon>PACMAD clade</taxon>
        <taxon>Arundinoideae</taxon>
        <taxon>Arundineae</taxon>
        <taxon>Arundo</taxon>
    </lineage>
</organism>
<reference evidence="1" key="2">
    <citation type="journal article" date="2015" name="Data Brief">
        <title>Shoot transcriptome of the giant reed, Arundo donax.</title>
        <authorList>
            <person name="Barrero R.A."/>
            <person name="Guerrero F.D."/>
            <person name="Moolhuijzen P."/>
            <person name="Goolsby J.A."/>
            <person name="Tidwell J."/>
            <person name="Bellgard S.E."/>
            <person name="Bellgard M.I."/>
        </authorList>
    </citation>
    <scope>NUCLEOTIDE SEQUENCE</scope>
    <source>
        <tissue evidence="1">Shoot tissue taken approximately 20 cm above the soil surface</tissue>
    </source>
</reference>
<dbReference type="AlphaFoldDB" id="A0A0A8ZKH3"/>
<sequence length="16" mass="1881">MDPSRTDELKLRSFSV</sequence>